<evidence type="ECO:0000256" key="9">
    <source>
        <dbReference type="SAM" id="Phobius"/>
    </source>
</evidence>
<dbReference type="PANTHER" id="PTHR24305:SF237">
    <property type="entry name" value="CYTOCHROME P450 MONOOXYGENASE ATNE-RELATED"/>
    <property type="match status" value="1"/>
</dbReference>
<dbReference type="InterPro" id="IPR036396">
    <property type="entry name" value="Cyt_P450_sf"/>
</dbReference>
<gene>
    <name evidence="10" type="ORF">J3D65DRAFT_688912</name>
</gene>
<dbReference type="GeneID" id="92036782"/>
<evidence type="ECO:0000256" key="5">
    <source>
        <dbReference type="ARBA" id="ARBA00023002"/>
    </source>
</evidence>
<evidence type="ECO:0000256" key="6">
    <source>
        <dbReference type="ARBA" id="ARBA00023004"/>
    </source>
</evidence>
<organism evidence="10 11">
    <name type="scientific">Phyllosticta citribraziliensis</name>
    <dbReference type="NCBI Taxonomy" id="989973"/>
    <lineage>
        <taxon>Eukaryota</taxon>
        <taxon>Fungi</taxon>
        <taxon>Dikarya</taxon>
        <taxon>Ascomycota</taxon>
        <taxon>Pezizomycotina</taxon>
        <taxon>Dothideomycetes</taxon>
        <taxon>Dothideomycetes incertae sedis</taxon>
        <taxon>Botryosphaeriales</taxon>
        <taxon>Phyllostictaceae</taxon>
        <taxon>Phyllosticta</taxon>
    </lineage>
</organism>
<accession>A0ABR1L738</accession>
<dbReference type="InterPro" id="IPR050121">
    <property type="entry name" value="Cytochrome_P450_monoxygenase"/>
</dbReference>
<comment type="cofactor">
    <cofactor evidence="1">
        <name>heme</name>
        <dbReference type="ChEBI" id="CHEBI:30413"/>
    </cofactor>
</comment>
<keyword evidence="9" id="KW-1133">Transmembrane helix</keyword>
<dbReference type="CDD" id="cd11061">
    <property type="entry name" value="CYP67-like"/>
    <property type="match status" value="1"/>
</dbReference>
<keyword evidence="4 8" id="KW-0479">Metal-binding</keyword>
<keyword evidence="9" id="KW-0812">Transmembrane</keyword>
<evidence type="ECO:0000256" key="1">
    <source>
        <dbReference type="ARBA" id="ARBA00001971"/>
    </source>
</evidence>
<evidence type="ECO:0000313" key="10">
    <source>
        <dbReference type="EMBL" id="KAK7529472.1"/>
    </source>
</evidence>
<sequence length="605" mass="67097">MDFQDAFLAQSSKHLSHDLFFLLGRYSKRPSIPAAAIFSRLGRVANLTLFVLFTVAIGIVVVDIVYKLYFHPLAKYPGPFLAKITNLYSAYHSWKGDIPIDQWRCHQKYGDKVRYAPNKVMFNSAGSLKGLSACSTPCPGTWQLTGFSETDIYGHGKNVIKGESYMVAVHFVPNTVTARDRKEHARKRRVVSQGFSDAALKSYEPAIMRHVQNFLDVLPLGLSPSSLSAPIDQDGWSKPQNMARWCEYFPNDSRLKQKADSALKGDFLTFDIMAEVIFGMEYKLMEKPEHRYVLEAIADSNVRIGSVGHAPELLWRRLDRELFPKAILGRNRFLGFTKQMLQDIAAKDQLGTRSHNNIFSALMKATDPETGSGFGLPEVASESTTLIVAGADTTSTIMAGAFFYLSHNPAAYSRVVEEVRSTFASAASVRTGPQLSSCVYLRACIDEAARLSPAVGTAPWRTVLDGGIAVDNEYIPGGCEVGVSTYSIQHNEHHISGDPFEFRPERWIANEAEGGRREVENIHSVHTPFSIGPRGCIGKGLAMNELMLTFAAVLVEFDFKLADGERLGEGSPGAEWGRHRVGEYQLYDHVVNAKDGPLLSFRRRG</sequence>
<evidence type="ECO:0000256" key="2">
    <source>
        <dbReference type="ARBA" id="ARBA00010617"/>
    </source>
</evidence>
<evidence type="ECO:0000256" key="7">
    <source>
        <dbReference type="ARBA" id="ARBA00023033"/>
    </source>
</evidence>
<comment type="similarity">
    <text evidence="2 8">Belongs to the cytochrome P450 family.</text>
</comment>
<evidence type="ECO:0000256" key="8">
    <source>
        <dbReference type="RuleBase" id="RU000461"/>
    </source>
</evidence>
<keyword evidence="3 8" id="KW-0349">Heme</keyword>
<dbReference type="Proteomes" id="UP001360953">
    <property type="component" value="Unassembled WGS sequence"/>
</dbReference>
<dbReference type="PRINTS" id="PR00385">
    <property type="entry name" value="P450"/>
</dbReference>
<dbReference type="PROSITE" id="PS00086">
    <property type="entry name" value="CYTOCHROME_P450"/>
    <property type="match status" value="1"/>
</dbReference>
<keyword evidence="11" id="KW-1185">Reference proteome</keyword>
<evidence type="ECO:0000256" key="4">
    <source>
        <dbReference type="ARBA" id="ARBA00022723"/>
    </source>
</evidence>
<dbReference type="InterPro" id="IPR002401">
    <property type="entry name" value="Cyt_P450_E_grp-I"/>
</dbReference>
<dbReference type="InterPro" id="IPR017972">
    <property type="entry name" value="Cyt_P450_CS"/>
</dbReference>
<reference evidence="10 11" key="1">
    <citation type="submission" date="2024-04" db="EMBL/GenBank/DDBJ databases">
        <title>Phyllosticta paracitricarpa is synonymous to the EU quarantine fungus P. citricarpa based on phylogenomic analyses.</title>
        <authorList>
            <consortium name="Lawrence Berkeley National Laboratory"/>
            <person name="Van ingen-buijs V.A."/>
            <person name="Van westerhoven A.C."/>
            <person name="Haridas S."/>
            <person name="Skiadas P."/>
            <person name="Martin F."/>
            <person name="Groenewald J.Z."/>
            <person name="Crous P.W."/>
            <person name="Seidl M.F."/>
        </authorList>
    </citation>
    <scope>NUCLEOTIDE SEQUENCE [LARGE SCALE GENOMIC DNA]</scope>
    <source>
        <strain evidence="10 11">CPC 17464</strain>
    </source>
</reference>
<proteinExistence type="inferred from homology"/>
<dbReference type="EMBL" id="JBBPEH010000016">
    <property type="protein sequence ID" value="KAK7529472.1"/>
    <property type="molecule type" value="Genomic_DNA"/>
</dbReference>
<dbReference type="Gene3D" id="1.10.630.10">
    <property type="entry name" value="Cytochrome P450"/>
    <property type="match status" value="1"/>
</dbReference>
<keyword evidence="5 8" id="KW-0560">Oxidoreductase</keyword>
<dbReference type="SUPFAM" id="SSF48264">
    <property type="entry name" value="Cytochrome P450"/>
    <property type="match status" value="1"/>
</dbReference>
<dbReference type="PANTHER" id="PTHR24305">
    <property type="entry name" value="CYTOCHROME P450"/>
    <property type="match status" value="1"/>
</dbReference>
<keyword evidence="7 8" id="KW-0503">Monooxygenase</keyword>
<protein>
    <submittedName>
        <fullName evidence="10">Cytochrome P450</fullName>
    </submittedName>
</protein>
<dbReference type="PRINTS" id="PR00463">
    <property type="entry name" value="EP450I"/>
</dbReference>
<comment type="caution">
    <text evidence="10">The sequence shown here is derived from an EMBL/GenBank/DDBJ whole genome shotgun (WGS) entry which is preliminary data.</text>
</comment>
<keyword evidence="6 8" id="KW-0408">Iron</keyword>
<dbReference type="Pfam" id="PF00067">
    <property type="entry name" value="p450"/>
    <property type="match status" value="1"/>
</dbReference>
<dbReference type="RefSeq" id="XP_066649922.1">
    <property type="nucleotide sequence ID" value="XM_066803876.1"/>
</dbReference>
<keyword evidence="9" id="KW-0472">Membrane</keyword>
<name>A0ABR1L738_9PEZI</name>
<evidence type="ECO:0000313" key="11">
    <source>
        <dbReference type="Proteomes" id="UP001360953"/>
    </source>
</evidence>
<dbReference type="InterPro" id="IPR001128">
    <property type="entry name" value="Cyt_P450"/>
</dbReference>
<feature type="transmembrane region" description="Helical" evidence="9">
    <location>
        <begin position="47"/>
        <end position="69"/>
    </location>
</feature>
<evidence type="ECO:0000256" key="3">
    <source>
        <dbReference type="ARBA" id="ARBA00022617"/>
    </source>
</evidence>